<dbReference type="EMBL" id="CAUYUJ010005952">
    <property type="protein sequence ID" value="CAK0815562.1"/>
    <property type="molecule type" value="Genomic_DNA"/>
</dbReference>
<organism evidence="4 5">
    <name type="scientific">Prorocentrum cordatum</name>
    <dbReference type="NCBI Taxonomy" id="2364126"/>
    <lineage>
        <taxon>Eukaryota</taxon>
        <taxon>Sar</taxon>
        <taxon>Alveolata</taxon>
        <taxon>Dinophyceae</taxon>
        <taxon>Prorocentrales</taxon>
        <taxon>Prorocentraceae</taxon>
        <taxon>Prorocentrum</taxon>
    </lineage>
</organism>
<keyword evidence="3" id="KW-0732">Signal</keyword>
<evidence type="ECO:0000256" key="3">
    <source>
        <dbReference type="SAM" id="SignalP"/>
    </source>
</evidence>
<feature type="chain" id="PRO_5045198563" evidence="3">
    <location>
        <begin position="25"/>
        <end position="607"/>
    </location>
</feature>
<evidence type="ECO:0000313" key="4">
    <source>
        <dbReference type="EMBL" id="CAK0815562.1"/>
    </source>
</evidence>
<feature type="compositionally biased region" description="Basic and acidic residues" evidence="1">
    <location>
        <begin position="51"/>
        <end position="68"/>
    </location>
</feature>
<evidence type="ECO:0000256" key="2">
    <source>
        <dbReference type="SAM" id="Phobius"/>
    </source>
</evidence>
<feature type="signal peptide" evidence="3">
    <location>
        <begin position="1"/>
        <end position="24"/>
    </location>
</feature>
<protein>
    <submittedName>
        <fullName evidence="4">Uncharacterized protein</fullName>
    </submittedName>
</protein>
<proteinExistence type="predicted"/>
<keyword evidence="2" id="KW-0472">Membrane</keyword>
<feature type="region of interest" description="Disordered" evidence="1">
    <location>
        <begin position="46"/>
        <end position="76"/>
    </location>
</feature>
<keyword evidence="2" id="KW-1133">Transmembrane helix</keyword>
<accession>A0ABN9R9I0</accession>
<feature type="transmembrane region" description="Helical" evidence="2">
    <location>
        <begin position="498"/>
        <end position="519"/>
    </location>
</feature>
<feature type="compositionally biased region" description="Polar residues" evidence="1">
    <location>
        <begin position="598"/>
        <end position="607"/>
    </location>
</feature>
<reference evidence="4" key="1">
    <citation type="submission" date="2023-10" db="EMBL/GenBank/DDBJ databases">
        <authorList>
            <person name="Chen Y."/>
            <person name="Shah S."/>
            <person name="Dougan E. K."/>
            <person name="Thang M."/>
            <person name="Chan C."/>
        </authorList>
    </citation>
    <scope>NUCLEOTIDE SEQUENCE [LARGE SCALE GENOMIC DNA]</scope>
</reference>
<dbReference type="InterPro" id="IPR021134">
    <property type="entry name" value="Bestrophin-like"/>
</dbReference>
<name>A0ABN9R9I0_9DINO</name>
<dbReference type="Pfam" id="PF01062">
    <property type="entry name" value="Bestrophin"/>
    <property type="match status" value="1"/>
</dbReference>
<dbReference type="Proteomes" id="UP001189429">
    <property type="component" value="Unassembled WGS sequence"/>
</dbReference>
<evidence type="ECO:0000256" key="1">
    <source>
        <dbReference type="SAM" id="MobiDB-lite"/>
    </source>
</evidence>
<sequence length="607" mass="67867">MGLHTGAHFGLWVAVMVALPPAFAMRDTLDADSILSGLQERAKAVATPETAFEKLPSDSREAAKHSEADQQDNAVASASGKHSSAAIVAKQGELEQVCGDIKQCFCMKNTLYHMNNVCGWCESTQTAMTGTSSGPEDHEVPCNQWIWSHRDCPYLRCDEDWSWKAMFGLLGPPMFYTLAWGCAIIYFTPTREVQKPATMQYKRTLENFAKGLMGERARKHKEPFQQYFPYKPRLSFLIGRLFGTAALQQALGQSLKFGCFMSVFYTVLRLLPMVCDRLTFELVSSTLNEIKTLSGHLEVAVGFLFSFYALGRVSWWWEVISHCRSMQGRTHDLAMMIGGYSTVKECPSEGGDTDTKATWLDAKWNFFRHLMLAWLLCFRGLSPDFGTVTLEDIQAAGLMNENESEIIQKSEHMRKVPLKWLAAWVEHYIEDMTVRALVMDKLCGLRGAMASLHDAVELRAPMSFEGLMYTLVMAWVTTIPFGRLKELDDRRVVLEENVLIPVFGAVCTYGFYISMVALLETFKQPFGTSRDSLNADTLILETETSVWDYMTAPSPDCFHGILIAERHTLSDESTPAEAQPGRAAQSGPSAEEVALDPQSGSHAQSND</sequence>
<comment type="caution">
    <text evidence="4">The sequence shown here is derived from an EMBL/GenBank/DDBJ whole genome shotgun (WGS) entry which is preliminary data.</text>
</comment>
<keyword evidence="2" id="KW-0812">Transmembrane</keyword>
<feature type="region of interest" description="Disordered" evidence="1">
    <location>
        <begin position="569"/>
        <end position="607"/>
    </location>
</feature>
<keyword evidence="5" id="KW-1185">Reference proteome</keyword>
<evidence type="ECO:0000313" key="5">
    <source>
        <dbReference type="Proteomes" id="UP001189429"/>
    </source>
</evidence>
<gene>
    <name evidence="4" type="ORF">PCOR1329_LOCUS18821</name>
</gene>